<evidence type="ECO:0000313" key="4">
    <source>
        <dbReference type="Proteomes" id="UP000199659"/>
    </source>
</evidence>
<dbReference type="EMBL" id="FOYZ01000011">
    <property type="protein sequence ID" value="SFR95840.1"/>
    <property type="molecule type" value="Genomic_DNA"/>
</dbReference>
<evidence type="ECO:0008006" key="5">
    <source>
        <dbReference type="Google" id="ProtNLM"/>
    </source>
</evidence>
<proteinExistence type="predicted"/>
<keyword evidence="2" id="KW-0812">Transmembrane</keyword>
<organism evidence="3 4">
    <name type="scientific">Anaeromicropila populeti</name>
    <dbReference type="NCBI Taxonomy" id="37658"/>
    <lineage>
        <taxon>Bacteria</taxon>
        <taxon>Bacillati</taxon>
        <taxon>Bacillota</taxon>
        <taxon>Clostridia</taxon>
        <taxon>Lachnospirales</taxon>
        <taxon>Lachnospiraceae</taxon>
        <taxon>Anaeromicropila</taxon>
    </lineage>
</organism>
<keyword evidence="2" id="KW-0472">Membrane</keyword>
<dbReference type="OrthoDB" id="1766808at2"/>
<dbReference type="Proteomes" id="UP000199659">
    <property type="component" value="Unassembled WGS sequence"/>
</dbReference>
<evidence type="ECO:0000256" key="1">
    <source>
        <dbReference type="SAM" id="Coils"/>
    </source>
</evidence>
<gene>
    <name evidence="3" type="ORF">SAMN05661086_02827</name>
</gene>
<feature type="transmembrane region" description="Helical" evidence="2">
    <location>
        <begin position="26"/>
        <end position="47"/>
    </location>
</feature>
<keyword evidence="4" id="KW-1185">Reference proteome</keyword>
<evidence type="ECO:0000256" key="2">
    <source>
        <dbReference type="SAM" id="Phobius"/>
    </source>
</evidence>
<dbReference type="SUPFAM" id="SSF158791">
    <property type="entry name" value="MgtE N-terminal domain-like"/>
    <property type="match status" value="1"/>
</dbReference>
<reference evidence="3 4" key="1">
    <citation type="submission" date="2016-10" db="EMBL/GenBank/DDBJ databases">
        <authorList>
            <person name="de Groot N.N."/>
        </authorList>
    </citation>
    <scope>NUCLEOTIDE SEQUENCE [LARGE SCALE GENOMIC DNA]</scope>
    <source>
        <strain evidence="3 4">743A</strain>
    </source>
</reference>
<sequence length="257" mass="29337">MAKKKEKNYDNMDSQEDYSERRGSKIVNFLIALIVVLIWLAIFAVLIKQDFNGIGSKVLRPILKDVPIINRILPDSTDEEFFSENDYPYTNLESAVARIKELELQLQDLQSQSGADSEYVSDLKAEVERLQVFEKNQADFEARVKEFDEKVVFADEAPDIEEYQAFYEQIDPENAEEIYRQVIEQIQYDERVQEQADRYAKMDPADAAAVLEIMSAGDLDLVCGILSSMKSQQSALIMAQLDPATTAKITKKISLQE</sequence>
<evidence type="ECO:0000313" key="3">
    <source>
        <dbReference type="EMBL" id="SFR95840.1"/>
    </source>
</evidence>
<feature type="coiled-coil region" evidence="1">
    <location>
        <begin position="92"/>
        <end position="150"/>
    </location>
</feature>
<keyword evidence="2" id="KW-1133">Transmembrane helix</keyword>
<dbReference type="STRING" id="37658.SAMN05661086_02827"/>
<dbReference type="AlphaFoldDB" id="A0A1I6KY32"/>
<name>A0A1I6KY32_9FIRM</name>
<accession>A0A1I6KY32</accession>
<protein>
    <recommendedName>
        <fullName evidence="5">Flagellar motility protein MotE, a chaperone for MotC folding</fullName>
    </recommendedName>
</protein>
<keyword evidence="1" id="KW-0175">Coiled coil</keyword>
<dbReference type="RefSeq" id="WP_092561923.1">
    <property type="nucleotide sequence ID" value="NZ_FOYZ01000011.1"/>
</dbReference>